<keyword evidence="4" id="KW-1185">Reference proteome</keyword>
<feature type="chain" id="PRO_5046635340" description="Lipoprotein" evidence="2">
    <location>
        <begin position="22"/>
        <end position="146"/>
    </location>
</feature>
<feature type="region of interest" description="Disordered" evidence="1">
    <location>
        <begin position="17"/>
        <end position="48"/>
    </location>
</feature>
<comment type="caution">
    <text evidence="3">The sequence shown here is derived from an EMBL/GenBank/DDBJ whole genome shotgun (WGS) entry which is preliminary data.</text>
</comment>
<protein>
    <recommendedName>
        <fullName evidence="5">Lipoprotein</fullName>
    </recommendedName>
</protein>
<dbReference type="Proteomes" id="UP001596050">
    <property type="component" value="Unassembled WGS sequence"/>
</dbReference>
<evidence type="ECO:0008006" key="5">
    <source>
        <dbReference type="Google" id="ProtNLM"/>
    </source>
</evidence>
<name>A0ABW0L998_9BURK</name>
<evidence type="ECO:0000256" key="2">
    <source>
        <dbReference type="SAM" id="SignalP"/>
    </source>
</evidence>
<dbReference type="RefSeq" id="WP_379785868.1">
    <property type="nucleotide sequence ID" value="NZ_JBHSMU010000016.1"/>
</dbReference>
<evidence type="ECO:0000313" key="4">
    <source>
        <dbReference type="Proteomes" id="UP001596050"/>
    </source>
</evidence>
<feature type="signal peptide" evidence="2">
    <location>
        <begin position="1"/>
        <end position="21"/>
    </location>
</feature>
<dbReference type="EMBL" id="JBHSMU010000016">
    <property type="protein sequence ID" value="MFC5462379.1"/>
    <property type="molecule type" value="Genomic_DNA"/>
</dbReference>
<proteinExistence type="predicted"/>
<sequence>MRTLLLSLIMACTACTTDASAPPERQPSPPATQPAPTPAPAPGAATGSTLEQIRAMIGSAACTGPSQCRTLPVGARACGGPEAYLPYSTANLNEPALRALAERYKGERQAQNQASGMVSDCRFIPDPGAVCRAGTCQLGNGESPAS</sequence>
<evidence type="ECO:0000313" key="3">
    <source>
        <dbReference type="EMBL" id="MFC5462379.1"/>
    </source>
</evidence>
<evidence type="ECO:0000256" key="1">
    <source>
        <dbReference type="SAM" id="MobiDB-lite"/>
    </source>
</evidence>
<accession>A0ABW0L998</accession>
<keyword evidence="2" id="KW-0732">Signal</keyword>
<reference evidence="4" key="1">
    <citation type="journal article" date="2019" name="Int. J. Syst. Evol. Microbiol.">
        <title>The Global Catalogue of Microorganisms (GCM) 10K type strain sequencing project: providing services to taxonomists for standard genome sequencing and annotation.</title>
        <authorList>
            <consortium name="The Broad Institute Genomics Platform"/>
            <consortium name="The Broad Institute Genome Sequencing Center for Infectious Disease"/>
            <person name="Wu L."/>
            <person name="Ma J."/>
        </authorList>
    </citation>
    <scope>NUCLEOTIDE SEQUENCE [LARGE SCALE GENOMIC DNA]</scope>
    <source>
        <strain evidence="4">KACC 12649</strain>
    </source>
</reference>
<organism evidence="3 4">
    <name type="scientific">Massilia niabensis</name>
    <dbReference type="NCBI Taxonomy" id="544910"/>
    <lineage>
        <taxon>Bacteria</taxon>
        <taxon>Pseudomonadati</taxon>
        <taxon>Pseudomonadota</taxon>
        <taxon>Betaproteobacteria</taxon>
        <taxon>Burkholderiales</taxon>
        <taxon>Oxalobacteraceae</taxon>
        <taxon>Telluria group</taxon>
        <taxon>Massilia</taxon>
    </lineage>
</organism>
<gene>
    <name evidence="3" type="ORF">ACFPN5_21450</name>
</gene>
<feature type="compositionally biased region" description="Pro residues" evidence="1">
    <location>
        <begin position="24"/>
        <end position="41"/>
    </location>
</feature>